<protein>
    <submittedName>
        <fullName evidence="4">Guanine nucleotide-binding protein subunit beta</fullName>
    </submittedName>
</protein>
<sequence length="458" mass="51656">MMLIDLLVVRWRCSVMELSKNDDGVEYMVDDYFDPGDFEEVEFGGNFQQKHKEDCEEEDDAHEKTDTSAVAYRNGKDIQGIPWERLNHSREKYREMRLKHYKNYENFPRSKNEHRKDCQMMETGHTFFDFQFNTRLVKSTIVHFQLRNLVWATSKHDVYTVQNYSVMHWSSLLKTGRELLNTAGLLLPTKHCGSVGNLRTRVQISTMAVRENLVVAGGFQGELICKCLNKRGAIFSTKLTPDDSAITNSVDIYRTSGGSLRVSAANNDGYVRIFDTENFTCLGQLSFSWSVNNTSVSPDGKLLAILGDSTEFLLADAQSGKVVGSIGGHLDYSFASAWHPDGHVLATGSQDRTCRLWDIRRLVESVAVLEGRIGAIRGIKFSADGRFIAMAEPADFVHIHDLSAGFCKSQQIDLFGEIAGLSFSPDSEALFVGIADRTYGGLLEFRRTRPYHYLDSLM</sequence>
<dbReference type="EMBL" id="JBBWWR010000001">
    <property type="protein sequence ID" value="KAK8971467.1"/>
    <property type="molecule type" value="Genomic_DNA"/>
</dbReference>
<dbReference type="PROSITE" id="PS00678">
    <property type="entry name" value="WD_REPEATS_1"/>
    <property type="match status" value="1"/>
</dbReference>
<dbReference type="SUPFAM" id="SSF50978">
    <property type="entry name" value="WD40 repeat-like"/>
    <property type="match status" value="1"/>
</dbReference>
<keyword evidence="1 3" id="KW-0853">WD repeat</keyword>
<evidence type="ECO:0000256" key="1">
    <source>
        <dbReference type="ARBA" id="ARBA00022574"/>
    </source>
</evidence>
<proteinExistence type="predicted"/>
<evidence type="ECO:0000313" key="5">
    <source>
        <dbReference type="Proteomes" id="UP001412067"/>
    </source>
</evidence>
<dbReference type="PROSITE" id="PS50082">
    <property type="entry name" value="WD_REPEATS_2"/>
    <property type="match status" value="1"/>
</dbReference>
<evidence type="ECO:0000256" key="2">
    <source>
        <dbReference type="ARBA" id="ARBA00022737"/>
    </source>
</evidence>
<dbReference type="SMART" id="SM00320">
    <property type="entry name" value="WD40"/>
    <property type="match status" value="4"/>
</dbReference>
<dbReference type="InterPro" id="IPR036322">
    <property type="entry name" value="WD40_repeat_dom_sf"/>
</dbReference>
<name>A0ABR2N5T7_9ASPA</name>
<reference evidence="4 5" key="1">
    <citation type="journal article" date="2022" name="Nat. Plants">
        <title>Genomes of leafy and leafless Platanthera orchids illuminate the evolution of mycoheterotrophy.</title>
        <authorList>
            <person name="Li M.H."/>
            <person name="Liu K.W."/>
            <person name="Li Z."/>
            <person name="Lu H.C."/>
            <person name="Ye Q.L."/>
            <person name="Zhang D."/>
            <person name="Wang J.Y."/>
            <person name="Li Y.F."/>
            <person name="Zhong Z.M."/>
            <person name="Liu X."/>
            <person name="Yu X."/>
            <person name="Liu D.K."/>
            <person name="Tu X.D."/>
            <person name="Liu B."/>
            <person name="Hao Y."/>
            <person name="Liao X.Y."/>
            <person name="Jiang Y.T."/>
            <person name="Sun W.H."/>
            <person name="Chen J."/>
            <person name="Chen Y.Q."/>
            <person name="Ai Y."/>
            <person name="Zhai J.W."/>
            <person name="Wu S.S."/>
            <person name="Zhou Z."/>
            <person name="Hsiao Y.Y."/>
            <person name="Wu W.L."/>
            <person name="Chen Y.Y."/>
            <person name="Lin Y.F."/>
            <person name="Hsu J.L."/>
            <person name="Li C.Y."/>
            <person name="Wang Z.W."/>
            <person name="Zhao X."/>
            <person name="Zhong W.Y."/>
            <person name="Ma X.K."/>
            <person name="Ma L."/>
            <person name="Huang J."/>
            <person name="Chen G.Z."/>
            <person name="Huang M.Z."/>
            <person name="Huang L."/>
            <person name="Peng D.H."/>
            <person name="Luo Y.B."/>
            <person name="Zou S.Q."/>
            <person name="Chen S.P."/>
            <person name="Lan S."/>
            <person name="Tsai W.C."/>
            <person name="Van de Peer Y."/>
            <person name="Liu Z.J."/>
        </authorList>
    </citation>
    <scope>NUCLEOTIDE SEQUENCE [LARGE SCALE GENOMIC DNA]</scope>
    <source>
        <strain evidence="4">Lor288</strain>
    </source>
</reference>
<accession>A0ABR2N5T7</accession>
<evidence type="ECO:0000256" key="3">
    <source>
        <dbReference type="PROSITE-ProRule" id="PRU00221"/>
    </source>
</evidence>
<dbReference type="Proteomes" id="UP001412067">
    <property type="component" value="Unassembled WGS sequence"/>
</dbReference>
<dbReference type="PANTHER" id="PTHR43991">
    <property type="entry name" value="WD REPEAT PROTEIN (AFU_ORTHOLOGUE AFUA_8G05640)-RELATED"/>
    <property type="match status" value="1"/>
</dbReference>
<organism evidence="4 5">
    <name type="scientific">Platanthera guangdongensis</name>
    <dbReference type="NCBI Taxonomy" id="2320717"/>
    <lineage>
        <taxon>Eukaryota</taxon>
        <taxon>Viridiplantae</taxon>
        <taxon>Streptophyta</taxon>
        <taxon>Embryophyta</taxon>
        <taxon>Tracheophyta</taxon>
        <taxon>Spermatophyta</taxon>
        <taxon>Magnoliopsida</taxon>
        <taxon>Liliopsida</taxon>
        <taxon>Asparagales</taxon>
        <taxon>Orchidaceae</taxon>
        <taxon>Orchidoideae</taxon>
        <taxon>Orchideae</taxon>
        <taxon>Orchidinae</taxon>
        <taxon>Platanthera</taxon>
    </lineage>
</organism>
<feature type="repeat" description="WD" evidence="3">
    <location>
        <begin position="326"/>
        <end position="360"/>
    </location>
</feature>
<keyword evidence="5" id="KW-1185">Reference proteome</keyword>
<dbReference type="InterPro" id="IPR019775">
    <property type="entry name" value="WD40_repeat_CS"/>
</dbReference>
<dbReference type="InterPro" id="IPR015943">
    <property type="entry name" value="WD40/YVTN_repeat-like_dom_sf"/>
</dbReference>
<dbReference type="Pfam" id="PF00400">
    <property type="entry name" value="WD40"/>
    <property type="match status" value="1"/>
</dbReference>
<dbReference type="InterPro" id="IPR001680">
    <property type="entry name" value="WD40_rpt"/>
</dbReference>
<evidence type="ECO:0000313" key="4">
    <source>
        <dbReference type="EMBL" id="KAK8971467.1"/>
    </source>
</evidence>
<gene>
    <name evidence="4" type="ORF">KSP40_PGU021563</name>
</gene>
<dbReference type="PROSITE" id="PS50294">
    <property type="entry name" value="WD_REPEATS_REGION"/>
    <property type="match status" value="1"/>
</dbReference>
<comment type="caution">
    <text evidence="4">The sequence shown here is derived from an EMBL/GenBank/DDBJ whole genome shotgun (WGS) entry which is preliminary data.</text>
</comment>
<dbReference type="Gene3D" id="2.130.10.10">
    <property type="entry name" value="YVTN repeat-like/Quinoprotein amine dehydrogenase"/>
    <property type="match status" value="1"/>
</dbReference>
<keyword evidence="2" id="KW-0677">Repeat</keyword>
<dbReference type="PANTHER" id="PTHR43991:SF12">
    <property type="entry name" value="WD REPEAT PROTEIN (AFU_ORTHOLOGUE AFUA_8G05640)"/>
    <property type="match status" value="1"/>
</dbReference>